<organism evidence="1 2">
    <name type="scientific">Clostridium sardiniense</name>
    <name type="common">Clostridium absonum</name>
    <dbReference type="NCBI Taxonomy" id="29369"/>
    <lineage>
        <taxon>Bacteria</taxon>
        <taxon>Bacillati</taxon>
        <taxon>Bacillota</taxon>
        <taxon>Clostridia</taxon>
        <taxon>Eubacteriales</taxon>
        <taxon>Clostridiaceae</taxon>
        <taxon>Clostridium</taxon>
    </lineage>
</organism>
<dbReference type="EMBL" id="JAIKTU010000001">
    <property type="protein sequence ID" value="MBY0754053.1"/>
    <property type="molecule type" value="Genomic_DNA"/>
</dbReference>
<comment type="caution">
    <text evidence="1">The sequence shown here is derived from an EMBL/GenBank/DDBJ whole genome shotgun (WGS) entry which is preliminary data.</text>
</comment>
<accession>A0ABS7KTY5</accession>
<gene>
    <name evidence="1" type="ORF">K5V21_01160</name>
</gene>
<keyword evidence="2" id="KW-1185">Reference proteome</keyword>
<evidence type="ECO:0000313" key="1">
    <source>
        <dbReference type="EMBL" id="MBY0754053.1"/>
    </source>
</evidence>
<sequence length="84" mass="9554">MKSIILLGSILFFNSFLNLEPQTINTSYSYIINNAFENNEYTTNKNKSDDIITKSSPDYTECKINIKKLPTNPSNSIEVITLDN</sequence>
<proteinExistence type="predicted"/>
<evidence type="ECO:0000313" key="2">
    <source>
        <dbReference type="Proteomes" id="UP001299068"/>
    </source>
</evidence>
<reference evidence="1 2" key="1">
    <citation type="journal article" date="2021" name="Cell Host Microbe">
        <title>in vivo commensal control of Clostridioides difficile virulence.</title>
        <authorList>
            <person name="Girinathan B.P."/>
            <person name="Dibenedetto N."/>
            <person name="Worley J.N."/>
            <person name="Peltier J."/>
            <person name="Arrieta-Ortiz M.L."/>
            <person name="Rupa Christinal Immanuel S."/>
            <person name="Lavin R."/>
            <person name="Delaney M.L."/>
            <person name="Cummins C."/>
            <person name="Hoffmann M."/>
            <person name="Luo Y."/>
            <person name="Gonzalez-Escalona N."/>
            <person name="Allard M."/>
            <person name="Onderdonk A.B."/>
            <person name="Gerber G.K."/>
            <person name="Sonenshein A.L."/>
            <person name="Baliga N."/>
            <person name="Dupuy B."/>
            <person name="Bry L."/>
        </authorList>
    </citation>
    <scope>NUCLEOTIDE SEQUENCE [LARGE SCALE GENOMIC DNA]</scope>
    <source>
        <strain evidence="1 2">DSM 599</strain>
    </source>
</reference>
<name>A0ABS7KTY5_CLOSR</name>
<dbReference type="Proteomes" id="UP001299068">
    <property type="component" value="Unassembled WGS sequence"/>
</dbReference>
<protein>
    <submittedName>
        <fullName evidence="1">Uncharacterized protein</fullName>
    </submittedName>
</protein>
<dbReference type="RefSeq" id="WP_221858434.1">
    <property type="nucleotide sequence ID" value="NZ_JAIKTU010000001.1"/>
</dbReference>